<evidence type="ECO:0000256" key="1">
    <source>
        <dbReference type="ARBA" id="ARBA00004123"/>
    </source>
</evidence>
<gene>
    <name evidence="12" type="ORF">CTI12_AA051900</name>
</gene>
<organism evidence="12 13">
    <name type="scientific">Artemisia annua</name>
    <name type="common">Sweet wormwood</name>
    <dbReference type="NCBI Taxonomy" id="35608"/>
    <lineage>
        <taxon>Eukaryota</taxon>
        <taxon>Viridiplantae</taxon>
        <taxon>Streptophyta</taxon>
        <taxon>Embryophyta</taxon>
        <taxon>Tracheophyta</taxon>
        <taxon>Spermatophyta</taxon>
        <taxon>Magnoliopsida</taxon>
        <taxon>eudicotyledons</taxon>
        <taxon>Gunneridae</taxon>
        <taxon>Pentapetalae</taxon>
        <taxon>asterids</taxon>
        <taxon>campanulids</taxon>
        <taxon>Asterales</taxon>
        <taxon>Asteraceae</taxon>
        <taxon>Asteroideae</taxon>
        <taxon>Anthemideae</taxon>
        <taxon>Artemisiinae</taxon>
        <taxon>Artemisia</taxon>
    </lineage>
</organism>
<dbReference type="FunFam" id="4.10.1100.10:FF:000001">
    <property type="entry name" value="Squamosa promoter-binding-like protein 14"/>
    <property type="match status" value="1"/>
</dbReference>
<keyword evidence="4" id="KW-0862">Zinc</keyword>
<evidence type="ECO:0000256" key="2">
    <source>
        <dbReference type="ARBA" id="ARBA00022723"/>
    </source>
</evidence>
<evidence type="ECO:0000256" key="3">
    <source>
        <dbReference type="ARBA" id="ARBA00022771"/>
    </source>
</evidence>
<keyword evidence="3 10" id="KW-0863">Zinc-finger</keyword>
<comment type="caution">
    <text evidence="12">The sequence shown here is derived from an EMBL/GenBank/DDBJ whole genome shotgun (WGS) entry which is preliminary data.</text>
</comment>
<dbReference type="GO" id="GO:0005634">
    <property type="term" value="C:nucleus"/>
    <property type="evidence" value="ECO:0007669"/>
    <property type="project" value="UniProtKB-SubCell"/>
</dbReference>
<keyword evidence="7" id="KW-0804">Transcription</keyword>
<dbReference type="Proteomes" id="UP000245207">
    <property type="component" value="Unassembled WGS sequence"/>
</dbReference>
<dbReference type="OrthoDB" id="514967at2759"/>
<dbReference type="Gene3D" id="4.10.1100.10">
    <property type="entry name" value="Transcription factor, SBP-box domain"/>
    <property type="match status" value="1"/>
</dbReference>
<evidence type="ECO:0000256" key="5">
    <source>
        <dbReference type="ARBA" id="ARBA00023015"/>
    </source>
</evidence>
<comment type="function">
    <text evidence="9">Probable transcriptional factor. Binds to the promoter of the SQUAMOSA gene.</text>
</comment>
<evidence type="ECO:0000313" key="12">
    <source>
        <dbReference type="EMBL" id="PWA94943.1"/>
    </source>
</evidence>
<dbReference type="STRING" id="35608.A0A2U1QAD0"/>
<dbReference type="PROSITE" id="PS51141">
    <property type="entry name" value="ZF_SBP"/>
    <property type="match status" value="1"/>
</dbReference>
<dbReference type="GO" id="GO:0008270">
    <property type="term" value="F:zinc ion binding"/>
    <property type="evidence" value="ECO:0007669"/>
    <property type="project" value="UniProtKB-KW"/>
</dbReference>
<reference evidence="12 13" key="1">
    <citation type="journal article" date="2018" name="Mol. Plant">
        <title>The genome of Artemisia annua provides insight into the evolution of Asteraceae family and artemisinin biosynthesis.</title>
        <authorList>
            <person name="Shen Q."/>
            <person name="Zhang L."/>
            <person name="Liao Z."/>
            <person name="Wang S."/>
            <person name="Yan T."/>
            <person name="Shi P."/>
            <person name="Liu M."/>
            <person name="Fu X."/>
            <person name="Pan Q."/>
            <person name="Wang Y."/>
            <person name="Lv Z."/>
            <person name="Lu X."/>
            <person name="Zhang F."/>
            <person name="Jiang W."/>
            <person name="Ma Y."/>
            <person name="Chen M."/>
            <person name="Hao X."/>
            <person name="Li L."/>
            <person name="Tang Y."/>
            <person name="Lv G."/>
            <person name="Zhou Y."/>
            <person name="Sun X."/>
            <person name="Brodelius P.E."/>
            <person name="Rose J.K.C."/>
            <person name="Tang K."/>
        </authorList>
    </citation>
    <scope>NUCLEOTIDE SEQUENCE [LARGE SCALE GENOMIC DNA]</scope>
    <source>
        <strain evidence="13">cv. Huhao1</strain>
        <tissue evidence="12">Leaf</tissue>
    </source>
</reference>
<keyword evidence="8" id="KW-0539">Nucleus</keyword>
<dbReference type="GO" id="GO:0003677">
    <property type="term" value="F:DNA binding"/>
    <property type="evidence" value="ECO:0007669"/>
    <property type="project" value="UniProtKB-KW"/>
</dbReference>
<accession>A0A2U1QAD0</accession>
<dbReference type="PANTHER" id="PTHR31251:SF208">
    <property type="entry name" value="SQUAMOSA PROMOTER-BINDING-LIKE PROTEIN 18"/>
    <property type="match status" value="1"/>
</dbReference>
<sequence>MASSKRAYTKATDATEVVNCLVDGCMDDLSNCRKYHQKHKVCEAHSKSPQVLINGQALRFCQQCSRFHSLEEFDEEKRSCRKRLDGHNRRRRKPQPCLFSPETNMLQFGGQPAHPSIGFMNPRFNQPPGWMDQSSDYAHFLLSPYSGSSGTTLSHVAHPPSGSFPTTSSHLDPGLRFGSLEYDFDASWDGVADMEHQD</sequence>
<dbReference type="PANTHER" id="PTHR31251">
    <property type="entry name" value="SQUAMOSA PROMOTER-BINDING-LIKE PROTEIN 4"/>
    <property type="match status" value="1"/>
</dbReference>
<keyword evidence="13" id="KW-1185">Reference proteome</keyword>
<keyword evidence="2" id="KW-0479">Metal-binding</keyword>
<dbReference type="SUPFAM" id="SSF103612">
    <property type="entry name" value="SBT domain"/>
    <property type="match status" value="1"/>
</dbReference>
<evidence type="ECO:0000256" key="6">
    <source>
        <dbReference type="ARBA" id="ARBA00023125"/>
    </source>
</evidence>
<evidence type="ECO:0000313" key="13">
    <source>
        <dbReference type="Proteomes" id="UP000245207"/>
    </source>
</evidence>
<evidence type="ECO:0000256" key="10">
    <source>
        <dbReference type="PROSITE-ProRule" id="PRU00470"/>
    </source>
</evidence>
<evidence type="ECO:0000256" key="9">
    <source>
        <dbReference type="ARBA" id="ARBA00056472"/>
    </source>
</evidence>
<evidence type="ECO:0000259" key="11">
    <source>
        <dbReference type="PROSITE" id="PS51141"/>
    </source>
</evidence>
<dbReference type="Pfam" id="PF03110">
    <property type="entry name" value="SBP"/>
    <property type="match status" value="1"/>
</dbReference>
<keyword evidence="5" id="KW-0805">Transcription regulation</keyword>
<dbReference type="EMBL" id="PKPP01000276">
    <property type="protein sequence ID" value="PWA94943.1"/>
    <property type="molecule type" value="Genomic_DNA"/>
</dbReference>
<feature type="domain" description="SBP-type" evidence="11">
    <location>
        <begin position="17"/>
        <end position="94"/>
    </location>
</feature>
<proteinExistence type="predicted"/>
<comment type="subcellular location">
    <subcellularLocation>
        <location evidence="1">Nucleus</location>
    </subcellularLocation>
</comment>
<evidence type="ECO:0000256" key="7">
    <source>
        <dbReference type="ARBA" id="ARBA00023163"/>
    </source>
</evidence>
<dbReference type="AlphaFoldDB" id="A0A2U1QAD0"/>
<name>A0A2U1QAD0_ARTAN</name>
<dbReference type="InterPro" id="IPR036893">
    <property type="entry name" value="SBP_sf"/>
</dbReference>
<dbReference type="InterPro" id="IPR044817">
    <property type="entry name" value="SBP-like"/>
</dbReference>
<keyword evidence="6" id="KW-0238">DNA-binding</keyword>
<protein>
    <submittedName>
        <fullName evidence="12">Transcription factor, SBP-box</fullName>
    </submittedName>
</protein>
<dbReference type="InterPro" id="IPR004333">
    <property type="entry name" value="SBP_dom"/>
</dbReference>
<evidence type="ECO:0000256" key="4">
    <source>
        <dbReference type="ARBA" id="ARBA00022833"/>
    </source>
</evidence>
<evidence type="ECO:0000256" key="8">
    <source>
        <dbReference type="ARBA" id="ARBA00023242"/>
    </source>
</evidence>